<feature type="domain" description="Malic enzyme NAD-binding" evidence="8">
    <location>
        <begin position="289"/>
        <end position="558"/>
    </location>
</feature>
<comment type="similarity">
    <text evidence="2">Belongs to the malic enzymes family.</text>
</comment>
<dbReference type="OMA" id="QIVNHMV"/>
<dbReference type="InterPro" id="IPR012301">
    <property type="entry name" value="Malic_N_dom"/>
</dbReference>
<feature type="domain" description="Malic enzyme N-terminal" evidence="9">
    <location>
        <begin position="98"/>
        <end position="279"/>
    </location>
</feature>
<dbReference type="Gene3D" id="3.40.50.10380">
    <property type="entry name" value="Malic enzyme, N-terminal domain"/>
    <property type="match status" value="1"/>
</dbReference>
<dbReference type="Proteomes" id="UP000009131">
    <property type="component" value="Unassembled WGS sequence"/>
</dbReference>
<evidence type="ECO:0000256" key="1">
    <source>
        <dbReference type="ARBA" id="ARBA00001936"/>
    </source>
</evidence>
<dbReference type="GO" id="GO:0046872">
    <property type="term" value="F:metal ion binding"/>
    <property type="evidence" value="ECO:0007669"/>
    <property type="project" value="UniProtKB-KW"/>
</dbReference>
<dbReference type="Gene3D" id="3.40.50.720">
    <property type="entry name" value="NAD(P)-binding Rossmann-like Domain"/>
    <property type="match status" value="1"/>
</dbReference>
<dbReference type="InterPro" id="IPR001891">
    <property type="entry name" value="Malic_OxRdtase"/>
</dbReference>
<dbReference type="SMART" id="SM01274">
    <property type="entry name" value="malic"/>
    <property type="match status" value="1"/>
</dbReference>
<dbReference type="GO" id="GO:0005829">
    <property type="term" value="C:cytosol"/>
    <property type="evidence" value="ECO:0007669"/>
    <property type="project" value="TreeGrafter"/>
</dbReference>
<dbReference type="OrthoDB" id="5365701at2759"/>
<evidence type="ECO:0000259" key="9">
    <source>
        <dbReference type="SMART" id="SM01274"/>
    </source>
</evidence>
<dbReference type="PRINTS" id="PR00072">
    <property type="entry name" value="MALOXRDTASE"/>
</dbReference>
<dbReference type="PANTHER" id="PTHR23406:SF34">
    <property type="entry name" value="NAD-DEPENDENT MALIC ENZYME, MITOCHONDRIAL"/>
    <property type="match status" value="1"/>
</dbReference>
<accession>G7E6V1</accession>
<dbReference type="PIRSF" id="PIRSF000106">
    <property type="entry name" value="ME"/>
    <property type="match status" value="1"/>
</dbReference>
<dbReference type="STRING" id="764103.G7E6V1"/>
<reference evidence="10 11" key="1">
    <citation type="journal article" date="2011" name="J. Gen. Appl. Microbiol.">
        <title>Draft genome sequencing of the enigmatic basidiomycete Mixia osmundae.</title>
        <authorList>
            <person name="Nishida H."/>
            <person name="Nagatsuka Y."/>
            <person name="Sugiyama J."/>
        </authorList>
    </citation>
    <scope>NUCLEOTIDE SEQUENCE [LARGE SCALE GENOMIC DNA]</scope>
    <source>
        <strain evidence="11">CBS 9802 / IAM 14324 / JCM 22182 / KY 12970</strain>
    </source>
</reference>
<comment type="cofactor">
    <cofactor evidence="7">
        <name>Mg(2+)</name>
        <dbReference type="ChEBI" id="CHEBI:18420"/>
    </cofactor>
    <cofactor evidence="7">
        <name>Mn(2+)</name>
        <dbReference type="ChEBI" id="CHEBI:29035"/>
    </cofactor>
    <text evidence="7">Divalent metal cations. Prefers magnesium or manganese.</text>
</comment>
<protein>
    <recommendedName>
        <fullName evidence="12">Malic enzyme</fullName>
    </recommendedName>
</protein>
<dbReference type="GO" id="GO:0004471">
    <property type="term" value="F:malate dehydrogenase (decarboxylating) (NAD+) activity"/>
    <property type="evidence" value="ECO:0007669"/>
    <property type="project" value="TreeGrafter"/>
</dbReference>
<dbReference type="EMBL" id="BABT02000153">
    <property type="protein sequence ID" value="GAA98561.1"/>
    <property type="molecule type" value="Genomic_DNA"/>
</dbReference>
<feature type="binding site" evidence="7">
    <location>
        <position position="265"/>
    </location>
    <ligand>
        <name>a divalent metal cation</name>
        <dbReference type="ChEBI" id="CHEBI:60240"/>
    </ligand>
</feature>
<comment type="caution">
    <text evidence="10">The sequence shown here is derived from an EMBL/GenBank/DDBJ whole genome shotgun (WGS) entry which is preliminary data.</text>
</comment>
<evidence type="ECO:0000256" key="3">
    <source>
        <dbReference type="ARBA" id="ARBA00022723"/>
    </source>
</evidence>
<feature type="binding site" evidence="6">
    <location>
        <position position="444"/>
    </location>
    <ligand>
        <name>(S)-malate</name>
        <dbReference type="ChEBI" id="CHEBI:15589"/>
    </ligand>
</feature>
<dbReference type="HOGENOM" id="CLU_011405_5_2_1"/>
<dbReference type="GO" id="GO:0051287">
    <property type="term" value="F:NAD binding"/>
    <property type="evidence" value="ECO:0007669"/>
    <property type="project" value="InterPro"/>
</dbReference>
<dbReference type="RefSeq" id="XP_014567622.1">
    <property type="nucleotide sequence ID" value="XM_014712136.1"/>
</dbReference>
<evidence type="ECO:0000313" key="11">
    <source>
        <dbReference type="Proteomes" id="UP000009131"/>
    </source>
</evidence>
<dbReference type="InterPro" id="IPR036291">
    <property type="entry name" value="NAD(P)-bd_dom_sf"/>
</dbReference>
<gene>
    <name evidence="10" type="primary">Mo05248</name>
    <name evidence="10" type="ORF">E5Q_05248</name>
</gene>
<dbReference type="SUPFAM" id="SSF53223">
    <property type="entry name" value="Aminoacid dehydrogenase-like, N-terminal domain"/>
    <property type="match status" value="1"/>
</dbReference>
<evidence type="ECO:0000256" key="2">
    <source>
        <dbReference type="ARBA" id="ARBA00008785"/>
    </source>
</evidence>
<sequence length="611" mass="67208">MSRSFSISSRASRDNVRHIEHVKNEEPLKTHLRGLAVLNSSILNKGAAFPREERKALQLEGLLPYEVHTLDQQCARVQAQLEGNKNPVDQYAFLASLKDQNQTLFYNFVLRHLKKLMPIIYTPTAGEAIQRYSHLFRRPVGCFLAYPDMDDMEGILAQFGDADDIDIVVVTDGEAILGIGDQGAGGIAISIAKAQLYSLAGGLNPARILPVMLDVGTNRQDLLDDPLYLGWKNKRLTGEEYDRFVDKFCGSIAKMYPNALLHFEDFGVSNALRLLEKYQPKQSVFNDDFQGTSCIASAALTAAIFVTKTKLSDQRFVIYGSGSAGIGIAEGILSSLVEKEGLTEEEATSKFWCLDRQGLLLENFDSLRSGQKRYARKVADVAAWPSRSGAKGDEQSGPGLLEVVQQVKPTVLIGCSTHKGAFTEEVIREMHKHVERPIIFPLSNPTTLVEATPQDITDWTDGLSLIATGSPFEPAKMPNGRLYEVSQCNNAEIFPGLGLGVVISKATKVTPGMLVAAIDAIAKLSPALHDPDAALLPDIGFVRHISVKVAQAVAAQARKEGVVQDSVKDDDRDWTEEEVRKWQWDPLYRPIQTLDDSHVKKTAKLEIGAAH</sequence>
<dbReference type="InterPro" id="IPR012302">
    <property type="entry name" value="Malic_NAD-bd"/>
</dbReference>
<organism evidence="10 11">
    <name type="scientific">Mixia osmundae (strain CBS 9802 / IAM 14324 / JCM 22182 / KY 12970)</name>
    <dbReference type="NCBI Taxonomy" id="764103"/>
    <lineage>
        <taxon>Eukaryota</taxon>
        <taxon>Fungi</taxon>
        <taxon>Dikarya</taxon>
        <taxon>Basidiomycota</taxon>
        <taxon>Pucciniomycotina</taxon>
        <taxon>Mixiomycetes</taxon>
        <taxon>Mixiales</taxon>
        <taxon>Mixiaceae</taxon>
        <taxon>Mixia</taxon>
    </lineage>
</organism>
<dbReference type="Pfam" id="PF00390">
    <property type="entry name" value="malic"/>
    <property type="match status" value="1"/>
</dbReference>
<feature type="active site" description="Proton donor" evidence="5">
    <location>
        <position position="121"/>
    </location>
</feature>
<dbReference type="PANTHER" id="PTHR23406">
    <property type="entry name" value="MALIC ENZYME-RELATED"/>
    <property type="match status" value="1"/>
</dbReference>
<evidence type="ECO:0000313" key="10">
    <source>
        <dbReference type="EMBL" id="GAA98561.1"/>
    </source>
</evidence>
<evidence type="ECO:0000256" key="7">
    <source>
        <dbReference type="PIRSR" id="PIRSR000106-3"/>
    </source>
</evidence>
<dbReference type="eggNOG" id="KOG1257">
    <property type="taxonomic scope" value="Eukaryota"/>
</dbReference>
<evidence type="ECO:0000256" key="6">
    <source>
        <dbReference type="PIRSR" id="PIRSR000106-2"/>
    </source>
</evidence>
<dbReference type="FunCoup" id="G7E6V1">
    <property type="interactions" value="281"/>
</dbReference>
<reference evidence="10 11" key="2">
    <citation type="journal article" date="2012" name="Open Biol.">
        <title>Characteristics of nucleosomes and linker DNA regions on the genome of the basidiomycete Mixia osmundae revealed by mono- and dinucleosome mapping.</title>
        <authorList>
            <person name="Nishida H."/>
            <person name="Kondo S."/>
            <person name="Matsumoto T."/>
            <person name="Suzuki Y."/>
            <person name="Yoshikawa H."/>
            <person name="Taylor T.D."/>
            <person name="Sugiyama J."/>
        </authorList>
    </citation>
    <scope>NUCLEOTIDE SEQUENCE [LARGE SCALE GENOMIC DNA]</scope>
    <source>
        <strain evidence="11">CBS 9802 / IAM 14324 / JCM 22182 / KY 12970</strain>
    </source>
</reference>
<keyword evidence="11" id="KW-1185">Reference proteome</keyword>
<dbReference type="FunFam" id="3.40.50.10380:FF:000001">
    <property type="entry name" value="NAD-dependent malic enzyme"/>
    <property type="match status" value="1"/>
</dbReference>
<dbReference type="Pfam" id="PF03949">
    <property type="entry name" value="Malic_M"/>
    <property type="match status" value="1"/>
</dbReference>
<evidence type="ECO:0000259" key="8">
    <source>
        <dbReference type="SMART" id="SM00919"/>
    </source>
</evidence>
<dbReference type="SUPFAM" id="SSF51735">
    <property type="entry name" value="NAD(P)-binding Rossmann-fold domains"/>
    <property type="match status" value="1"/>
</dbReference>
<dbReference type="GO" id="GO:0005739">
    <property type="term" value="C:mitochondrion"/>
    <property type="evidence" value="ECO:0007669"/>
    <property type="project" value="TreeGrafter"/>
</dbReference>
<dbReference type="InParanoid" id="G7E6V1"/>
<feature type="active site" description="Proton acceptor" evidence="5">
    <location>
        <position position="193"/>
    </location>
</feature>
<comment type="cofactor">
    <cofactor evidence="1">
        <name>Mn(2+)</name>
        <dbReference type="ChEBI" id="CHEBI:29035"/>
    </cofactor>
</comment>
<feature type="binding site" evidence="7">
    <location>
        <position position="264"/>
    </location>
    <ligand>
        <name>a divalent metal cation</name>
        <dbReference type="ChEBI" id="CHEBI:60240"/>
    </ligand>
</feature>
<feature type="binding site" evidence="7">
    <location>
        <position position="288"/>
    </location>
    <ligand>
        <name>a divalent metal cation</name>
        <dbReference type="ChEBI" id="CHEBI:60240"/>
    </ligand>
</feature>
<evidence type="ECO:0008006" key="12">
    <source>
        <dbReference type="Google" id="ProtNLM"/>
    </source>
</evidence>
<dbReference type="InterPro" id="IPR037062">
    <property type="entry name" value="Malic_N_dom_sf"/>
</dbReference>
<dbReference type="GO" id="GO:0006108">
    <property type="term" value="P:malate metabolic process"/>
    <property type="evidence" value="ECO:0007669"/>
    <property type="project" value="TreeGrafter"/>
</dbReference>
<dbReference type="InterPro" id="IPR046346">
    <property type="entry name" value="Aminoacid_DH-like_N_sf"/>
</dbReference>
<proteinExistence type="inferred from homology"/>
<dbReference type="NCBIfam" id="NF010052">
    <property type="entry name" value="PRK13529.1"/>
    <property type="match status" value="1"/>
</dbReference>
<dbReference type="SMART" id="SM00919">
    <property type="entry name" value="Malic_M"/>
    <property type="match status" value="1"/>
</dbReference>
<feature type="binding site" evidence="6">
    <location>
        <position position="489"/>
    </location>
    <ligand>
        <name>(S)-malate</name>
        <dbReference type="ChEBI" id="CHEBI:15589"/>
    </ligand>
</feature>
<dbReference type="AlphaFoldDB" id="G7E6V1"/>
<keyword evidence="3 7" id="KW-0479">Metal-binding</keyword>
<name>G7E6V1_MIXOS</name>
<evidence type="ECO:0000256" key="4">
    <source>
        <dbReference type="ARBA" id="ARBA00023027"/>
    </source>
</evidence>
<keyword evidence="4" id="KW-0520">NAD</keyword>
<evidence type="ECO:0000256" key="5">
    <source>
        <dbReference type="PIRSR" id="PIRSR000106-1"/>
    </source>
</evidence>